<organism evidence="2 3">
    <name type="scientific">Coemansia pectinata</name>
    <dbReference type="NCBI Taxonomy" id="1052879"/>
    <lineage>
        <taxon>Eukaryota</taxon>
        <taxon>Fungi</taxon>
        <taxon>Fungi incertae sedis</taxon>
        <taxon>Zoopagomycota</taxon>
        <taxon>Kickxellomycotina</taxon>
        <taxon>Kickxellomycetes</taxon>
        <taxon>Kickxellales</taxon>
        <taxon>Kickxellaceae</taxon>
        <taxon>Coemansia</taxon>
    </lineage>
</organism>
<keyword evidence="1" id="KW-1133">Transmembrane helix</keyword>
<comment type="caution">
    <text evidence="2">The sequence shown here is derived from an EMBL/GenBank/DDBJ whole genome shotgun (WGS) entry which is preliminary data.</text>
</comment>
<sequence length="466" mass="51753">MTLRYNSPAVQLSLLALTLLLTTAVRRLLNSFLMHEPPNNINLTYDSYLPTSIISCVAGFAGIFLANLAGIRSILLFYSFTSILYLSSIVVVYQYNHYTFHTVCNILNSAGYDISRVATLVVVLAYPSERWKARALATFLILEYFAMTMGNIIAITDHSSENSRLHSAIAALCLACLSPFVAVAIAPTHDVVRNNGVYLIARKTTLRDEITETIRLFKNKYMLLLLPYMFCYPFLFGVAYIPFPNIEAIVLYDVGRLIVVFTSQMLDVQWASRRTRGLMALLVTSIFCTVSSILTIVMRRAHMDLSGIQPSWGETEILAYVMDIALSEYGALMYATYFFAGVASSSVEFYGFWVMGTLTNDLKASARFVGTFHSVMSIGGLAGIELVTEIPHHYTTSNTLTYVAFGMSLISFMVLFVVVTSITDTNDWTLGRMRNSSAPDTLSSPDGSSETVAVIAEVKYQHHNNV</sequence>
<keyword evidence="1" id="KW-0472">Membrane</keyword>
<evidence type="ECO:0000256" key="1">
    <source>
        <dbReference type="SAM" id="Phobius"/>
    </source>
</evidence>
<gene>
    <name evidence="2" type="ORF">GGI19_001249</name>
</gene>
<name>A0A9W8LBG5_9FUNG</name>
<dbReference type="AlphaFoldDB" id="A0A9W8LBG5"/>
<dbReference type="OrthoDB" id="196103at2759"/>
<dbReference type="InterPro" id="IPR036259">
    <property type="entry name" value="MFS_trans_sf"/>
</dbReference>
<feature type="transmembrane region" description="Helical" evidence="1">
    <location>
        <begin position="400"/>
        <end position="423"/>
    </location>
</feature>
<feature type="transmembrane region" description="Helical" evidence="1">
    <location>
        <begin position="167"/>
        <end position="186"/>
    </location>
</feature>
<keyword evidence="1" id="KW-0812">Transmembrane</keyword>
<feature type="transmembrane region" description="Helical" evidence="1">
    <location>
        <begin position="368"/>
        <end position="388"/>
    </location>
</feature>
<feature type="transmembrane region" description="Helical" evidence="1">
    <location>
        <begin position="278"/>
        <end position="298"/>
    </location>
</feature>
<keyword evidence="3" id="KW-1185">Reference proteome</keyword>
<dbReference type="SUPFAM" id="SSF103473">
    <property type="entry name" value="MFS general substrate transporter"/>
    <property type="match status" value="1"/>
</dbReference>
<evidence type="ECO:0000313" key="3">
    <source>
        <dbReference type="Proteomes" id="UP001140011"/>
    </source>
</evidence>
<feature type="transmembrane region" description="Helical" evidence="1">
    <location>
        <begin position="75"/>
        <end position="94"/>
    </location>
</feature>
<feature type="transmembrane region" description="Helical" evidence="1">
    <location>
        <begin position="48"/>
        <end position="68"/>
    </location>
</feature>
<accession>A0A9W8LBG5</accession>
<proteinExistence type="predicted"/>
<feature type="transmembrane region" description="Helical" evidence="1">
    <location>
        <begin position="221"/>
        <end position="243"/>
    </location>
</feature>
<dbReference type="EMBL" id="JANBUH010000041">
    <property type="protein sequence ID" value="KAJ2755955.1"/>
    <property type="molecule type" value="Genomic_DNA"/>
</dbReference>
<reference evidence="2" key="1">
    <citation type="submission" date="2022-07" db="EMBL/GenBank/DDBJ databases">
        <title>Phylogenomic reconstructions and comparative analyses of Kickxellomycotina fungi.</title>
        <authorList>
            <person name="Reynolds N.K."/>
            <person name="Stajich J.E."/>
            <person name="Barry K."/>
            <person name="Grigoriev I.V."/>
            <person name="Crous P."/>
            <person name="Smith M.E."/>
        </authorList>
    </citation>
    <scope>NUCLEOTIDE SEQUENCE</scope>
    <source>
        <strain evidence="2">BCRC 34297</strain>
    </source>
</reference>
<evidence type="ECO:0000313" key="2">
    <source>
        <dbReference type="EMBL" id="KAJ2755955.1"/>
    </source>
</evidence>
<protein>
    <submittedName>
        <fullName evidence="2">Uncharacterized protein</fullName>
    </submittedName>
</protein>
<dbReference type="Proteomes" id="UP001140011">
    <property type="component" value="Unassembled WGS sequence"/>
</dbReference>
<feature type="transmembrane region" description="Helical" evidence="1">
    <location>
        <begin position="133"/>
        <end position="155"/>
    </location>
</feature>
<feature type="transmembrane region" description="Helical" evidence="1">
    <location>
        <begin position="331"/>
        <end position="356"/>
    </location>
</feature>